<dbReference type="SUPFAM" id="SSF54060">
    <property type="entry name" value="His-Me finger endonucleases"/>
    <property type="match status" value="1"/>
</dbReference>
<reference evidence="3 4" key="1">
    <citation type="submission" date="2020-07" db="EMBL/GenBank/DDBJ databases">
        <title>Spirosoma foliorum sp. nov., isolated from the leaves on the Nejang mountain Korea, Republic of.</title>
        <authorList>
            <person name="Ho H."/>
            <person name="Lee Y.-J."/>
            <person name="Nurcahyanto D.-A."/>
            <person name="Kim S.-G."/>
        </authorList>
    </citation>
    <scope>NUCLEOTIDE SEQUENCE [LARGE SCALE GENOMIC DNA]</scope>
    <source>
        <strain evidence="3 4">PL0136</strain>
    </source>
</reference>
<dbReference type="KEGG" id="sfol:H3H32_10745"/>
<dbReference type="GO" id="GO:0016788">
    <property type="term" value="F:hydrolase activity, acting on ester bonds"/>
    <property type="evidence" value="ECO:0007669"/>
    <property type="project" value="InterPro"/>
</dbReference>
<evidence type="ECO:0000259" key="2">
    <source>
        <dbReference type="Pfam" id="PF13392"/>
    </source>
</evidence>
<evidence type="ECO:0000259" key="1">
    <source>
        <dbReference type="Pfam" id="PF07463"/>
    </source>
</evidence>
<protein>
    <submittedName>
        <fullName evidence="3">HNH endonuclease</fullName>
    </submittedName>
</protein>
<name>A0A7G5H2H8_9BACT</name>
<dbReference type="InterPro" id="IPR010902">
    <property type="entry name" value="NUMOD4"/>
</dbReference>
<gene>
    <name evidence="3" type="ORF">H3H32_10745</name>
</gene>
<keyword evidence="3" id="KW-0255">Endonuclease</keyword>
<keyword evidence="3" id="KW-0540">Nuclease</keyword>
<accession>A0A7G5H2H8</accession>
<dbReference type="AlphaFoldDB" id="A0A7G5H2H8"/>
<feature type="domain" description="NUMOD4" evidence="1">
    <location>
        <begin position="11"/>
        <end position="70"/>
    </location>
</feature>
<dbReference type="Gene3D" id="3.90.75.20">
    <property type="match status" value="1"/>
</dbReference>
<keyword evidence="4" id="KW-1185">Reference proteome</keyword>
<evidence type="ECO:0000313" key="4">
    <source>
        <dbReference type="Proteomes" id="UP000515369"/>
    </source>
</evidence>
<dbReference type="RefSeq" id="WP_182462666.1">
    <property type="nucleotide sequence ID" value="NZ_CP059732.1"/>
</dbReference>
<dbReference type="Pfam" id="PF07463">
    <property type="entry name" value="NUMOD4"/>
    <property type="match status" value="1"/>
</dbReference>
<dbReference type="GO" id="GO:0004519">
    <property type="term" value="F:endonuclease activity"/>
    <property type="evidence" value="ECO:0007669"/>
    <property type="project" value="UniProtKB-KW"/>
</dbReference>
<dbReference type="EMBL" id="CP059732">
    <property type="protein sequence ID" value="QMW05320.1"/>
    <property type="molecule type" value="Genomic_DNA"/>
</dbReference>
<organism evidence="3 4">
    <name type="scientific">Spirosoma foliorum</name>
    <dbReference type="NCBI Taxonomy" id="2710596"/>
    <lineage>
        <taxon>Bacteria</taxon>
        <taxon>Pseudomonadati</taxon>
        <taxon>Bacteroidota</taxon>
        <taxon>Cytophagia</taxon>
        <taxon>Cytophagales</taxon>
        <taxon>Cytophagaceae</taxon>
        <taxon>Spirosoma</taxon>
    </lineage>
</organism>
<feature type="domain" description="HNH nuclease" evidence="2">
    <location>
        <begin position="79"/>
        <end position="122"/>
    </location>
</feature>
<proteinExistence type="predicted"/>
<dbReference type="InterPro" id="IPR044925">
    <property type="entry name" value="His-Me_finger_sf"/>
</dbReference>
<sequence>MTATNVEGLGEVWKDIPGYEGRYQASNLGRIKSLARVAVMGGHGQCFKEVKEKVLNPGIHKSSGYRFVGLNGRKTKTPVHRAIAKTFIPNPDNKPFINHIDGNKINNRVENLEWCTAKENVRHAIAMGLTNVSGVNQPTAQINDDIVRQMRAMYKETNMTYREIANHFGVIRQLAERVITGYTWKHVQ</sequence>
<dbReference type="InterPro" id="IPR003615">
    <property type="entry name" value="HNH_nuc"/>
</dbReference>
<keyword evidence="3" id="KW-0378">Hydrolase</keyword>
<evidence type="ECO:0000313" key="3">
    <source>
        <dbReference type="EMBL" id="QMW05320.1"/>
    </source>
</evidence>
<dbReference type="Pfam" id="PF13392">
    <property type="entry name" value="HNH_3"/>
    <property type="match status" value="1"/>
</dbReference>
<dbReference type="Proteomes" id="UP000515369">
    <property type="component" value="Chromosome"/>
</dbReference>